<keyword evidence="1" id="KW-0732">Signal</keyword>
<reference evidence="2" key="1">
    <citation type="submission" date="2018-05" db="EMBL/GenBank/DDBJ databases">
        <title>Draft genome of Mucuna pruriens seed.</title>
        <authorList>
            <person name="Nnadi N.E."/>
            <person name="Vos R."/>
            <person name="Hasami M.H."/>
            <person name="Devisetty U.K."/>
            <person name="Aguiy J.C."/>
        </authorList>
    </citation>
    <scope>NUCLEOTIDE SEQUENCE [LARGE SCALE GENOMIC DNA]</scope>
    <source>
        <strain evidence="2">JCA_2017</strain>
    </source>
</reference>
<feature type="signal peptide" evidence="1">
    <location>
        <begin position="1"/>
        <end position="16"/>
    </location>
</feature>
<protein>
    <submittedName>
        <fullName evidence="2">Uncharacterized protein</fullName>
    </submittedName>
</protein>
<evidence type="ECO:0000313" key="3">
    <source>
        <dbReference type="Proteomes" id="UP000257109"/>
    </source>
</evidence>
<feature type="non-terminal residue" evidence="2">
    <location>
        <position position="1"/>
    </location>
</feature>
<accession>A0A371HPZ9</accession>
<sequence>MTLLATFACPFAFGCSTEVKDCLMCNSWQNLAVVEDANWVPLSETISAGRPNRHIIFFHMNRFTLLELGLHLLGEVIHYHHQELKLARCEGKWPQDVYSPFVKRPWGYHRMHLFRWGLVIVGEPLASITPLHVIHAVCFEGRPIIARPGYLSCQRSPSYMPSWTSLITYSASSGPTHLSRGEEKPRLYSRCPTKAYLGASFRILPASAGSTGSFPPLNIPLLVPSTSFSARYTGLLANLMPAKSASYSAWLLLALKSKCWLCSTNTLFGHSKITPAPLPAWLDDPSTDKYHSPPVHSCSMVSSVIKSASAWAFMGPLFSKVMSNSDNCTLQATILPARFGFLNTCWMGKSVRTMMLKLWK</sequence>
<dbReference type="Proteomes" id="UP000257109">
    <property type="component" value="Unassembled WGS sequence"/>
</dbReference>
<proteinExistence type="predicted"/>
<dbReference type="EMBL" id="QJKJ01001992">
    <property type="protein sequence ID" value="RDY04870.1"/>
    <property type="molecule type" value="Genomic_DNA"/>
</dbReference>
<gene>
    <name evidence="2" type="ORF">CR513_11359</name>
</gene>
<dbReference type="AlphaFoldDB" id="A0A371HPZ9"/>
<organism evidence="2 3">
    <name type="scientific">Mucuna pruriens</name>
    <name type="common">Velvet bean</name>
    <name type="synonym">Dolichos pruriens</name>
    <dbReference type="NCBI Taxonomy" id="157652"/>
    <lineage>
        <taxon>Eukaryota</taxon>
        <taxon>Viridiplantae</taxon>
        <taxon>Streptophyta</taxon>
        <taxon>Embryophyta</taxon>
        <taxon>Tracheophyta</taxon>
        <taxon>Spermatophyta</taxon>
        <taxon>Magnoliopsida</taxon>
        <taxon>eudicotyledons</taxon>
        <taxon>Gunneridae</taxon>
        <taxon>Pentapetalae</taxon>
        <taxon>rosids</taxon>
        <taxon>fabids</taxon>
        <taxon>Fabales</taxon>
        <taxon>Fabaceae</taxon>
        <taxon>Papilionoideae</taxon>
        <taxon>50 kb inversion clade</taxon>
        <taxon>NPAAA clade</taxon>
        <taxon>indigoferoid/millettioid clade</taxon>
        <taxon>Phaseoleae</taxon>
        <taxon>Mucuna</taxon>
    </lineage>
</organism>
<feature type="chain" id="PRO_5016680838" evidence="1">
    <location>
        <begin position="17"/>
        <end position="360"/>
    </location>
</feature>
<keyword evidence="3" id="KW-1185">Reference proteome</keyword>
<name>A0A371HPZ9_MUCPR</name>
<evidence type="ECO:0000313" key="2">
    <source>
        <dbReference type="EMBL" id="RDY04870.1"/>
    </source>
</evidence>
<evidence type="ECO:0000256" key="1">
    <source>
        <dbReference type="SAM" id="SignalP"/>
    </source>
</evidence>
<comment type="caution">
    <text evidence="2">The sequence shown here is derived from an EMBL/GenBank/DDBJ whole genome shotgun (WGS) entry which is preliminary data.</text>
</comment>